<comment type="catalytic activity">
    <reaction evidence="7">
        <text>a 2'-deoxyadenosine in DNA + S-adenosyl-L-methionine = an N(6)-methyl-2'-deoxyadenosine in DNA + S-adenosyl-L-homocysteine + H(+)</text>
        <dbReference type="Rhea" id="RHEA:15197"/>
        <dbReference type="Rhea" id="RHEA-COMP:12418"/>
        <dbReference type="Rhea" id="RHEA-COMP:12419"/>
        <dbReference type="ChEBI" id="CHEBI:15378"/>
        <dbReference type="ChEBI" id="CHEBI:57856"/>
        <dbReference type="ChEBI" id="CHEBI:59789"/>
        <dbReference type="ChEBI" id="CHEBI:90615"/>
        <dbReference type="ChEBI" id="CHEBI:90616"/>
        <dbReference type="EC" id="2.1.1.72"/>
    </reaction>
</comment>
<dbReference type="PRINTS" id="PR00507">
    <property type="entry name" value="N12N6MTFRASE"/>
</dbReference>
<evidence type="ECO:0000259" key="8">
    <source>
        <dbReference type="Pfam" id="PF02384"/>
    </source>
</evidence>
<dbReference type="InterPro" id="IPR029063">
    <property type="entry name" value="SAM-dependent_MTases_sf"/>
</dbReference>
<dbReference type="Gene3D" id="3.40.50.150">
    <property type="entry name" value="Vaccinia Virus protein VP39"/>
    <property type="match status" value="1"/>
</dbReference>
<dbReference type="PROSITE" id="PS00092">
    <property type="entry name" value="N6_MTASE"/>
    <property type="match status" value="1"/>
</dbReference>
<keyword evidence="5" id="KW-0949">S-adenosyl-L-methionine</keyword>
<dbReference type="EMBL" id="MKQS01000009">
    <property type="protein sequence ID" value="OFE43764.1"/>
    <property type="molecule type" value="Genomic_DNA"/>
</dbReference>
<dbReference type="AlphaFoldDB" id="A0A1E8E2N5"/>
<accession>A0A1E8E2N5</accession>
<dbReference type="GO" id="GO:0009007">
    <property type="term" value="F:site-specific DNA-methyltransferase (adenine-specific) activity"/>
    <property type="evidence" value="ECO:0007669"/>
    <property type="project" value="UniProtKB-EC"/>
</dbReference>
<sequence>MNLDNLKDLLLFLNFTQHQNVFTKKFSSGDHSLSIDFEKKQIIYPEAYGLKVNERQTCNFSSNENFVVFECVHRLLEKGYKPEHIELEPKWKLGHGASGGRADILVKNHQNQPFLIIECKTFDREFNKAWKETLEDGGQLFSYVEQEKSVEFVCLYASQWNETDKKIDDQQRIISVKDNPIILKDLPDALNYSNAKNVKERFKVWKDTYQLEATEKGIFEDNIQAYQIGKDKYTLAIDTQPINSMNIKGKYHEFRTILRKHNVSRRENAFEVLVNLFLCKIVDETQNPEDLHFYWKGMAYDSYFDLVDRLQKLYKIGMQQFLQQDIIYVSQDDIDGAFWAIKQKPNATEQRIKELFQQLKFYKGLDFEFIKVSNKEKFEKNAKILIEIIQMWQGLRLTSTEENQFLGDMFEYFLDNGIKQSEGQFFTPIPICKFIVSALPLESMLQQHSEPLKVIDYACGSGHFLNEYGSQVSKLLKPIKDIDEPNSYYAQTYGIEKEDRLAKVSKVASFMYGRNEVNIIDADALISHENIKPESFDVLVANPPFAVEDFLQTIDEVEREKFKLFNLVNNPSNNNIQCFFLERAQQLLAPDSVMGVIVPSSILSNSDSIHIATREILLQHFDFLSIVELGSQTFGKTGTNTVVLFLRRKAQRPEQAVQFRNRVNNFFADWKNEKASSGGAYLDTKVVEKYCQHTQIDFALYETLLKGELNADLLAIDIFKDYQADFNKQAEIVNLKKQKQFKAKTETEQQAELDKRLLYYLTNIEKDKLYYFMLTQYNAEVDNKARPLLVVKSPSDNKEQKKFLGYEWSSAKGNEGLSYLGGDTVFDINTPLFDPKNRENSEKISYVIRQNFNGEQVNIPEHLTPFVSQVYLHDVLDFSRKEFNKAFNLSAQSKVEIETKWDLVKLPDVVEINKVTKNPEKEFGEERFIYIDISSGLCCTNLSVKGFSAI</sequence>
<evidence type="ECO:0000256" key="7">
    <source>
        <dbReference type="ARBA" id="ARBA00047942"/>
    </source>
</evidence>
<reference evidence="9 10" key="1">
    <citation type="submission" date="2016-10" db="EMBL/GenBank/DDBJ databases">
        <title>Genome of airborne Acinetobacter sp. 5-2Ac02 in the hospital environment: Species near to Acinetobacter towneri.</title>
        <authorList>
            <person name="Barbosa B."/>
            <person name="Fernandez-Garcia L."/>
            <person name="Gato E."/>
            <person name="Leao R."/>
            <person name="Albano R."/>
            <person name="Fernandez B."/>
            <person name="Fernandez-Cuenca F."/>
            <person name="Marques E."/>
            <person name="Tomas M."/>
        </authorList>
    </citation>
    <scope>NUCLEOTIDE SEQUENCE [LARGE SCALE GENOMIC DNA]</scope>
    <source>
        <strain evidence="9 10">5-2Ac02</strain>
    </source>
</reference>
<keyword evidence="6" id="KW-0680">Restriction system</keyword>
<comment type="similarity">
    <text evidence="1">Belongs to the N(4)/N(6)-methyltransferase family.</text>
</comment>
<dbReference type="CDD" id="cd02440">
    <property type="entry name" value="AdoMet_MTases"/>
    <property type="match status" value="1"/>
</dbReference>
<evidence type="ECO:0000256" key="6">
    <source>
        <dbReference type="ARBA" id="ARBA00022747"/>
    </source>
</evidence>
<evidence type="ECO:0000313" key="10">
    <source>
        <dbReference type="Proteomes" id="UP000186931"/>
    </source>
</evidence>
<dbReference type="GO" id="GO:0009307">
    <property type="term" value="P:DNA restriction-modification system"/>
    <property type="evidence" value="ECO:0007669"/>
    <property type="project" value="UniProtKB-KW"/>
</dbReference>
<dbReference type="GO" id="GO:0008170">
    <property type="term" value="F:N-methyltransferase activity"/>
    <property type="evidence" value="ECO:0007669"/>
    <property type="project" value="InterPro"/>
</dbReference>
<proteinExistence type="inferred from homology"/>
<dbReference type="GO" id="GO:0032259">
    <property type="term" value="P:methylation"/>
    <property type="evidence" value="ECO:0007669"/>
    <property type="project" value="UniProtKB-KW"/>
</dbReference>
<dbReference type="PANTHER" id="PTHR42933">
    <property type="entry name" value="SLR6095 PROTEIN"/>
    <property type="match status" value="1"/>
</dbReference>
<protein>
    <recommendedName>
        <fullName evidence="2">site-specific DNA-methyltransferase (adenine-specific)</fullName>
        <ecNumber evidence="2">2.1.1.72</ecNumber>
    </recommendedName>
</protein>
<evidence type="ECO:0000256" key="2">
    <source>
        <dbReference type="ARBA" id="ARBA00011900"/>
    </source>
</evidence>
<organism evidence="9 10">
    <name type="scientific">Acinetobacter towneri</name>
    <dbReference type="NCBI Taxonomy" id="202956"/>
    <lineage>
        <taxon>Bacteria</taxon>
        <taxon>Pseudomonadati</taxon>
        <taxon>Pseudomonadota</taxon>
        <taxon>Gammaproteobacteria</taxon>
        <taxon>Moraxellales</taxon>
        <taxon>Moraxellaceae</taxon>
        <taxon>Acinetobacter</taxon>
    </lineage>
</organism>
<evidence type="ECO:0000256" key="5">
    <source>
        <dbReference type="ARBA" id="ARBA00022691"/>
    </source>
</evidence>
<dbReference type="GO" id="GO:0003677">
    <property type="term" value="F:DNA binding"/>
    <property type="evidence" value="ECO:0007669"/>
    <property type="project" value="InterPro"/>
</dbReference>
<evidence type="ECO:0000313" key="9">
    <source>
        <dbReference type="EMBL" id="OFE43764.1"/>
    </source>
</evidence>
<dbReference type="Pfam" id="PF02384">
    <property type="entry name" value="N6_Mtase"/>
    <property type="match status" value="1"/>
</dbReference>
<gene>
    <name evidence="9" type="ORF">BJN41_05255</name>
</gene>
<comment type="caution">
    <text evidence="9">The sequence shown here is derived from an EMBL/GenBank/DDBJ whole genome shotgun (WGS) entry which is preliminary data.</text>
</comment>
<name>A0A1E8E2N5_9GAMM</name>
<dbReference type="SUPFAM" id="SSF53335">
    <property type="entry name" value="S-adenosyl-L-methionine-dependent methyltransferases"/>
    <property type="match status" value="1"/>
</dbReference>
<evidence type="ECO:0000256" key="3">
    <source>
        <dbReference type="ARBA" id="ARBA00022603"/>
    </source>
</evidence>
<dbReference type="STRING" id="202956.BJN41_05255"/>
<dbReference type="InterPro" id="IPR003356">
    <property type="entry name" value="DNA_methylase_A-5"/>
</dbReference>
<evidence type="ECO:0000256" key="4">
    <source>
        <dbReference type="ARBA" id="ARBA00022679"/>
    </source>
</evidence>
<keyword evidence="4" id="KW-0808">Transferase</keyword>
<keyword evidence="3" id="KW-0489">Methyltransferase</keyword>
<dbReference type="PANTHER" id="PTHR42933:SF3">
    <property type="entry name" value="TYPE I RESTRICTION ENZYME MJAVIII METHYLASE SUBUNIT"/>
    <property type="match status" value="1"/>
</dbReference>
<dbReference type="EC" id="2.1.1.72" evidence="2"/>
<dbReference type="InterPro" id="IPR051537">
    <property type="entry name" value="DNA_Adenine_Mtase"/>
</dbReference>
<dbReference type="Proteomes" id="UP000186931">
    <property type="component" value="Unassembled WGS sequence"/>
</dbReference>
<feature type="domain" description="DNA methylase adenine-specific" evidence="8">
    <location>
        <begin position="403"/>
        <end position="674"/>
    </location>
</feature>
<evidence type="ECO:0000256" key="1">
    <source>
        <dbReference type="ARBA" id="ARBA00006594"/>
    </source>
</evidence>
<dbReference type="RefSeq" id="WP_070154175.1">
    <property type="nucleotide sequence ID" value="NZ_MKQS01000009.1"/>
</dbReference>
<dbReference type="REBASE" id="173384">
    <property type="entry name" value="Ato52ORF5255P"/>
</dbReference>
<dbReference type="InterPro" id="IPR002052">
    <property type="entry name" value="DNA_methylase_N6_adenine_CS"/>
</dbReference>